<sequence length="77" mass="8706">MILKNLAMLFCVSAHLKEAIDKDDMPPRRDEKKSLSFRKSVITSIIRGNAQSEAADLKEIQKKRLQAKLYGSKSDIS</sequence>
<keyword evidence="1" id="KW-0732">Signal</keyword>
<gene>
    <name evidence="2" type="ORF">BOTCAL_0081g00100</name>
</gene>
<name>A0A4Y8DA97_9HELO</name>
<protein>
    <submittedName>
        <fullName evidence="2">Uncharacterized protein</fullName>
    </submittedName>
</protein>
<evidence type="ECO:0000256" key="1">
    <source>
        <dbReference type="SAM" id="SignalP"/>
    </source>
</evidence>
<proteinExistence type="predicted"/>
<organism evidence="2 3">
    <name type="scientific">Botryotinia calthae</name>
    <dbReference type="NCBI Taxonomy" id="38488"/>
    <lineage>
        <taxon>Eukaryota</taxon>
        <taxon>Fungi</taxon>
        <taxon>Dikarya</taxon>
        <taxon>Ascomycota</taxon>
        <taxon>Pezizomycotina</taxon>
        <taxon>Leotiomycetes</taxon>
        <taxon>Helotiales</taxon>
        <taxon>Sclerotiniaceae</taxon>
        <taxon>Botryotinia</taxon>
    </lineage>
</organism>
<dbReference type="EMBL" id="PHWZ01000081">
    <property type="protein sequence ID" value="TEY73220.1"/>
    <property type="molecule type" value="Genomic_DNA"/>
</dbReference>
<dbReference type="Proteomes" id="UP000297299">
    <property type="component" value="Unassembled WGS sequence"/>
</dbReference>
<accession>A0A4Y8DA97</accession>
<evidence type="ECO:0000313" key="2">
    <source>
        <dbReference type="EMBL" id="TEY73220.1"/>
    </source>
</evidence>
<reference evidence="2 3" key="1">
    <citation type="submission" date="2017-11" db="EMBL/GenBank/DDBJ databases">
        <title>Comparative genomics of Botrytis spp.</title>
        <authorList>
            <person name="Valero-Jimenez C.A."/>
            <person name="Tapia P."/>
            <person name="Veloso J."/>
            <person name="Silva-Moreno E."/>
            <person name="Staats M."/>
            <person name="Valdes J.H."/>
            <person name="Van Kan J.A.L."/>
        </authorList>
    </citation>
    <scope>NUCLEOTIDE SEQUENCE [LARGE SCALE GENOMIC DNA]</scope>
    <source>
        <strain evidence="2 3">MUCL2830</strain>
    </source>
</reference>
<keyword evidence="3" id="KW-1185">Reference proteome</keyword>
<feature type="signal peptide" evidence="1">
    <location>
        <begin position="1"/>
        <end position="19"/>
    </location>
</feature>
<evidence type="ECO:0000313" key="3">
    <source>
        <dbReference type="Proteomes" id="UP000297299"/>
    </source>
</evidence>
<comment type="caution">
    <text evidence="2">The sequence shown here is derived from an EMBL/GenBank/DDBJ whole genome shotgun (WGS) entry which is preliminary data.</text>
</comment>
<dbReference type="AlphaFoldDB" id="A0A4Y8DA97"/>
<feature type="chain" id="PRO_5021359205" evidence="1">
    <location>
        <begin position="20"/>
        <end position="77"/>
    </location>
</feature>